<dbReference type="PROSITE" id="PS51007">
    <property type="entry name" value="CYTC"/>
    <property type="match status" value="1"/>
</dbReference>
<keyword evidence="7" id="KW-1185">Reference proteome</keyword>
<dbReference type="PANTHER" id="PTHR35008">
    <property type="entry name" value="BLL4482 PROTEIN-RELATED"/>
    <property type="match status" value="1"/>
</dbReference>
<sequence length="143" mass="15495">MIKSLLSALLLTTGMLSIDSPGNLPVTDKPNDALKESLVRGQQVYAANCASCHMAEGEGIPSTFPPLAKSDYLMKDQKRAIRTVLHGLSGEITVNGDTYNMAMPGYDSLSDQEVADVLNYIQNSWGNKAKPVLPAQVKTERKK</sequence>
<dbReference type="RefSeq" id="WP_076421570.1">
    <property type="nucleotide sequence ID" value="NZ_FTNM01000002.1"/>
</dbReference>
<keyword evidence="2 4" id="KW-0479">Metal-binding</keyword>
<dbReference type="PANTHER" id="PTHR35008:SF4">
    <property type="entry name" value="BLL4482 PROTEIN"/>
    <property type="match status" value="1"/>
</dbReference>
<accession>A0A1N6W3S5</accession>
<evidence type="ECO:0000256" key="3">
    <source>
        <dbReference type="ARBA" id="ARBA00023004"/>
    </source>
</evidence>
<name>A0A1N6W3S5_9BACT</name>
<dbReference type="AlphaFoldDB" id="A0A1N6W3S5"/>
<organism evidence="6 7">
    <name type="scientific">Pontibacter lucknowensis</name>
    <dbReference type="NCBI Taxonomy" id="1077936"/>
    <lineage>
        <taxon>Bacteria</taxon>
        <taxon>Pseudomonadati</taxon>
        <taxon>Bacteroidota</taxon>
        <taxon>Cytophagia</taxon>
        <taxon>Cytophagales</taxon>
        <taxon>Hymenobacteraceae</taxon>
        <taxon>Pontibacter</taxon>
    </lineage>
</organism>
<dbReference type="Proteomes" id="UP000185924">
    <property type="component" value="Unassembled WGS sequence"/>
</dbReference>
<dbReference type="Gene3D" id="1.10.760.10">
    <property type="entry name" value="Cytochrome c-like domain"/>
    <property type="match status" value="1"/>
</dbReference>
<dbReference type="Pfam" id="PF00034">
    <property type="entry name" value="Cytochrom_C"/>
    <property type="match status" value="1"/>
</dbReference>
<dbReference type="EMBL" id="FTNM01000002">
    <property type="protein sequence ID" value="SIQ84724.1"/>
    <property type="molecule type" value="Genomic_DNA"/>
</dbReference>
<dbReference type="InterPro" id="IPR051459">
    <property type="entry name" value="Cytochrome_c-type_DH"/>
</dbReference>
<dbReference type="GO" id="GO:0009055">
    <property type="term" value="F:electron transfer activity"/>
    <property type="evidence" value="ECO:0007669"/>
    <property type="project" value="InterPro"/>
</dbReference>
<evidence type="ECO:0000313" key="6">
    <source>
        <dbReference type="EMBL" id="SIQ84724.1"/>
    </source>
</evidence>
<reference evidence="7" key="1">
    <citation type="submission" date="2017-01" db="EMBL/GenBank/DDBJ databases">
        <authorList>
            <person name="Varghese N."/>
            <person name="Submissions S."/>
        </authorList>
    </citation>
    <scope>NUCLEOTIDE SEQUENCE [LARGE SCALE GENOMIC DNA]</scope>
    <source>
        <strain evidence="7">DM9</strain>
    </source>
</reference>
<dbReference type="OrthoDB" id="9811395at2"/>
<gene>
    <name evidence="6" type="ORF">SAMN05421545_1346</name>
</gene>
<dbReference type="GO" id="GO:0046872">
    <property type="term" value="F:metal ion binding"/>
    <property type="evidence" value="ECO:0007669"/>
    <property type="project" value="UniProtKB-KW"/>
</dbReference>
<proteinExistence type="predicted"/>
<keyword evidence="1 4" id="KW-0349">Heme</keyword>
<dbReference type="STRING" id="1077936.SAMN05421545_1346"/>
<dbReference type="SUPFAM" id="SSF46626">
    <property type="entry name" value="Cytochrome c"/>
    <property type="match status" value="1"/>
</dbReference>
<dbReference type="InterPro" id="IPR036909">
    <property type="entry name" value="Cyt_c-like_dom_sf"/>
</dbReference>
<evidence type="ECO:0000256" key="1">
    <source>
        <dbReference type="ARBA" id="ARBA00022617"/>
    </source>
</evidence>
<evidence type="ECO:0000313" key="7">
    <source>
        <dbReference type="Proteomes" id="UP000185924"/>
    </source>
</evidence>
<evidence type="ECO:0000256" key="2">
    <source>
        <dbReference type="ARBA" id="ARBA00022723"/>
    </source>
</evidence>
<keyword evidence="3 4" id="KW-0408">Iron</keyword>
<evidence type="ECO:0000256" key="4">
    <source>
        <dbReference type="PROSITE-ProRule" id="PRU00433"/>
    </source>
</evidence>
<protein>
    <submittedName>
        <fullName evidence="6">Nitrite reductase (NO-forming)</fullName>
    </submittedName>
</protein>
<evidence type="ECO:0000259" key="5">
    <source>
        <dbReference type="PROSITE" id="PS51007"/>
    </source>
</evidence>
<dbReference type="InterPro" id="IPR009056">
    <property type="entry name" value="Cyt_c-like_dom"/>
</dbReference>
<dbReference type="GO" id="GO:0020037">
    <property type="term" value="F:heme binding"/>
    <property type="evidence" value="ECO:0007669"/>
    <property type="project" value="InterPro"/>
</dbReference>
<feature type="domain" description="Cytochrome c" evidence="5">
    <location>
        <begin position="36"/>
        <end position="125"/>
    </location>
</feature>